<comment type="caution">
    <text evidence="2">The sequence shown here is derived from an EMBL/GenBank/DDBJ whole genome shotgun (WGS) entry which is preliminary data.</text>
</comment>
<organism evidence="2 3">
    <name type="scientific">Paenibacillus agri</name>
    <dbReference type="NCBI Taxonomy" id="2744309"/>
    <lineage>
        <taxon>Bacteria</taxon>
        <taxon>Bacillati</taxon>
        <taxon>Bacillota</taxon>
        <taxon>Bacilli</taxon>
        <taxon>Bacillales</taxon>
        <taxon>Paenibacillaceae</taxon>
        <taxon>Paenibacillus</taxon>
    </lineage>
</organism>
<dbReference type="InterPro" id="IPR036582">
    <property type="entry name" value="Mao_N_sf"/>
</dbReference>
<proteinExistence type="predicted"/>
<evidence type="ECO:0000313" key="2">
    <source>
        <dbReference type="EMBL" id="NUU59994.1"/>
    </source>
</evidence>
<dbReference type="RefSeq" id="WP_175370617.1">
    <property type="nucleotide sequence ID" value="NZ_JABWCS010000196.1"/>
</dbReference>
<protein>
    <submittedName>
        <fullName evidence="2">Copper amine oxidase N-terminal domain-containing protein</fullName>
    </submittedName>
</protein>
<keyword evidence="3" id="KW-1185">Reference proteome</keyword>
<dbReference type="Gene3D" id="3.30.457.10">
    <property type="entry name" value="Copper amine oxidase-like, N-terminal domain"/>
    <property type="match status" value="1"/>
</dbReference>
<accession>A0A850EKU7</accession>
<sequence length="307" mass="34014">MARKAGIHMLVFMLVSLWITGTVSAAPKLQVVVNNSSVAGVVTESGHTMVPLKSFERFANLSMQWVAQTKKITIKRDSTVIQLTVGDRTASINDNPVQLEVAARIVDGRVTVPLRFIAEALGARITVDAVTNTVWIQERASAKILKNYNSSDLATSRIAAMQIPLDASKPSKLIDENSAGDSEVFSETYYFAKGKSDGYYLLYGHFVTYFEIKDNIRQVVWEANLDNVQEATNKDITSVFGNPIYKEYGKRPVLSQEYVYFNTSIWGGLVIYGIANIDGTSAELGRLTDWPDTRKQFVVAIPGESKR</sequence>
<evidence type="ECO:0000313" key="3">
    <source>
        <dbReference type="Proteomes" id="UP000564806"/>
    </source>
</evidence>
<dbReference type="InterPro" id="IPR012854">
    <property type="entry name" value="Cu_amine_oxidase-like_N"/>
</dbReference>
<gene>
    <name evidence="2" type="ORF">HPT30_06500</name>
</gene>
<dbReference type="Proteomes" id="UP000564806">
    <property type="component" value="Unassembled WGS sequence"/>
</dbReference>
<name>A0A850EKU7_9BACL</name>
<dbReference type="Pfam" id="PF07833">
    <property type="entry name" value="Cu_amine_oxidN1"/>
    <property type="match status" value="1"/>
</dbReference>
<dbReference type="AlphaFoldDB" id="A0A850EKU7"/>
<evidence type="ECO:0000259" key="1">
    <source>
        <dbReference type="Pfam" id="PF07833"/>
    </source>
</evidence>
<reference evidence="2" key="1">
    <citation type="submission" date="2020-06" db="EMBL/GenBank/DDBJ databases">
        <title>Paenibacillus sp. nov., isolated from soil.</title>
        <authorList>
            <person name="Seo Y.L."/>
        </authorList>
    </citation>
    <scope>NUCLEOTIDE SEQUENCE [LARGE SCALE GENOMIC DNA]</scope>
    <source>
        <strain evidence="2">JW14</strain>
    </source>
</reference>
<dbReference type="SUPFAM" id="SSF55383">
    <property type="entry name" value="Copper amine oxidase, domain N"/>
    <property type="match status" value="1"/>
</dbReference>
<feature type="domain" description="Copper amine oxidase-like N-terminal" evidence="1">
    <location>
        <begin position="41"/>
        <end position="136"/>
    </location>
</feature>
<dbReference type="EMBL" id="JABWCS010000196">
    <property type="protein sequence ID" value="NUU59994.1"/>
    <property type="molecule type" value="Genomic_DNA"/>
</dbReference>